<reference evidence="3" key="1">
    <citation type="journal article" date="2006" name="PLoS Biol.">
        <title>Macronuclear genome sequence of the ciliate Tetrahymena thermophila, a model eukaryote.</title>
        <authorList>
            <person name="Eisen J.A."/>
            <person name="Coyne R.S."/>
            <person name="Wu M."/>
            <person name="Wu D."/>
            <person name="Thiagarajan M."/>
            <person name="Wortman J.R."/>
            <person name="Badger J.H."/>
            <person name="Ren Q."/>
            <person name="Amedeo P."/>
            <person name="Jones K.M."/>
            <person name="Tallon L.J."/>
            <person name="Delcher A.L."/>
            <person name="Salzberg S.L."/>
            <person name="Silva J.C."/>
            <person name="Haas B.J."/>
            <person name="Majoros W.H."/>
            <person name="Farzad M."/>
            <person name="Carlton J.M."/>
            <person name="Smith R.K. Jr."/>
            <person name="Garg J."/>
            <person name="Pearlman R.E."/>
            <person name="Karrer K.M."/>
            <person name="Sun L."/>
            <person name="Manning G."/>
            <person name="Elde N.C."/>
            <person name="Turkewitz A.P."/>
            <person name="Asai D.J."/>
            <person name="Wilkes D.E."/>
            <person name="Wang Y."/>
            <person name="Cai H."/>
            <person name="Collins K."/>
            <person name="Stewart B.A."/>
            <person name="Lee S.R."/>
            <person name="Wilamowska K."/>
            <person name="Weinberg Z."/>
            <person name="Ruzzo W.L."/>
            <person name="Wloga D."/>
            <person name="Gaertig J."/>
            <person name="Frankel J."/>
            <person name="Tsao C.-C."/>
            <person name="Gorovsky M.A."/>
            <person name="Keeling P.J."/>
            <person name="Waller R.F."/>
            <person name="Patron N.J."/>
            <person name="Cherry J.M."/>
            <person name="Stover N.A."/>
            <person name="Krieger C.J."/>
            <person name="del Toro C."/>
            <person name="Ryder H.F."/>
            <person name="Williamson S.C."/>
            <person name="Barbeau R.A."/>
            <person name="Hamilton E.P."/>
            <person name="Orias E."/>
        </authorList>
    </citation>
    <scope>NUCLEOTIDE SEQUENCE [LARGE SCALE GENOMIC DNA]</scope>
    <source>
        <strain evidence="3">SB210</strain>
    </source>
</reference>
<evidence type="ECO:0000256" key="1">
    <source>
        <dbReference type="SAM" id="Phobius"/>
    </source>
</evidence>
<feature type="transmembrane region" description="Helical" evidence="1">
    <location>
        <begin position="216"/>
        <end position="237"/>
    </location>
</feature>
<keyword evidence="1 2" id="KW-0812">Transmembrane</keyword>
<keyword evidence="1" id="KW-0472">Membrane</keyword>
<accession>W7XLH8</accession>
<gene>
    <name evidence="2" type="ORF">TTHERM_000008739</name>
</gene>
<keyword evidence="1" id="KW-1133">Transmembrane helix</keyword>
<dbReference type="EMBL" id="GG662845">
    <property type="protein sequence ID" value="EWS76314.1"/>
    <property type="molecule type" value="Genomic_DNA"/>
</dbReference>
<feature type="transmembrane region" description="Helical" evidence="1">
    <location>
        <begin position="183"/>
        <end position="204"/>
    </location>
</feature>
<dbReference type="GeneID" id="24436779"/>
<evidence type="ECO:0000313" key="2">
    <source>
        <dbReference type="EMBL" id="EWS76314.1"/>
    </source>
</evidence>
<feature type="transmembrane region" description="Helical" evidence="1">
    <location>
        <begin position="90"/>
        <end position="109"/>
    </location>
</feature>
<proteinExistence type="predicted"/>
<feature type="transmembrane region" description="Helical" evidence="1">
    <location>
        <begin position="115"/>
        <end position="139"/>
    </location>
</feature>
<dbReference type="InParanoid" id="W7XLH8"/>
<dbReference type="RefSeq" id="XP_012651098.1">
    <property type="nucleotide sequence ID" value="XM_012795644.1"/>
</dbReference>
<dbReference type="KEGG" id="tet:TTHERM_000008739"/>
<feature type="transmembrane region" description="Helical" evidence="1">
    <location>
        <begin position="59"/>
        <end position="78"/>
    </location>
</feature>
<organism evidence="2 3">
    <name type="scientific">Tetrahymena thermophila (strain SB210)</name>
    <dbReference type="NCBI Taxonomy" id="312017"/>
    <lineage>
        <taxon>Eukaryota</taxon>
        <taxon>Sar</taxon>
        <taxon>Alveolata</taxon>
        <taxon>Ciliophora</taxon>
        <taxon>Intramacronucleata</taxon>
        <taxon>Oligohymenophorea</taxon>
        <taxon>Hymenostomatida</taxon>
        <taxon>Tetrahymenina</taxon>
        <taxon>Tetrahymenidae</taxon>
        <taxon>Tetrahymena</taxon>
    </lineage>
</organism>
<name>W7XLH8_TETTS</name>
<dbReference type="Proteomes" id="UP000009168">
    <property type="component" value="Unassembled WGS sequence"/>
</dbReference>
<protein>
    <submittedName>
        <fullName evidence="2">Transmembrane protein, putative</fullName>
    </submittedName>
</protein>
<keyword evidence="3" id="KW-1185">Reference proteome</keyword>
<evidence type="ECO:0000313" key="3">
    <source>
        <dbReference type="Proteomes" id="UP000009168"/>
    </source>
</evidence>
<feature type="transmembrane region" description="Helical" evidence="1">
    <location>
        <begin position="151"/>
        <end position="168"/>
    </location>
</feature>
<dbReference type="AlphaFoldDB" id="W7XLH8"/>
<sequence length="444" mass="52810">MFNLKQKGSFQLEVINFIPNEVYQNIIDVVKQTLDYQIQTLIKVYENLILLFILIHQNYQYITQITLVLNSLALFVLIHLQYSSSMPLRVFIINIFINACIFIIIVGYLFILQSFTLICLIFSIFLIGHSKFLSCYFLSVGNTNDVIDKKIYSILPYKMVLYFVGVRLRKFYSSNDLNDPNHFYNMISGIQVIYLVCLSIADLVLQYEIKDQRFRIFLFGCQLLLLYYFSVVLSQFVNILRYGPYKRRIKLNCDKLVDLSQNQIEKRYFKFKKMQNLIVLEIQNYKPKEFLKVMPQVIDLIKQNKTLKLFVEENQQMHSSIQTFDNIIVSLLLNKSSLVKLLIKELATYDFNHKYFDISQNVSQFNLIIQQCIENYKIIPNIMSESLLINNQMYYQLPAGHFQQCEQLRQFKIEVMKIIVFDQLIKMQMDFQPQQIYYDLLDIQ</sequence>